<dbReference type="Pfam" id="PF00067">
    <property type="entry name" value="p450"/>
    <property type="match status" value="1"/>
</dbReference>
<evidence type="ECO:0000313" key="2">
    <source>
        <dbReference type="EMBL" id="GAA5175999.1"/>
    </source>
</evidence>
<dbReference type="Gene3D" id="1.10.630.10">
    <property type="entry name" value="Cytochrome P450"/>
    <property type="match status" value="1"/>
</dbReference>
<protein>
    <submittedName>
        <fullName evidence="2">Cytochrome P450</fullName>
    </submittedName>
</protein>
<comment type="caution">
    <text evidence="2">The sequence shown here is derived from an EMBL/GenBank/DDBJ whole genome shotgun (WGS) entry which is preliminary data.</text>
</comment>
<dbReference type="PANTHER" id="PTHR46696:SF1">
    <property type="entry name" value="CYTOCHROME P450 YJIB-RELATED"/>
    <property type="match status" value="1"/>
</dbReference>
<dbReference type="PRINTS" id="PR00359">
    <property type="entry name" value="BP450"/>
</dbReference>
<comment type="similarity">
    <text evidence="1">Belongs to the cytochrome P450 family.</text>
</comment>
<evidence type="ECO:0000313" key="3">
    <source>
        <dbReference type="Proteomes" id="UP001428817"/>
    </source>
</evidence>
<dbReference type="SUPFAM" id="SSF48264">
    <property type="entry name" value="Cytochrome P450"/>
    <property type="match status" value="1"/>
</dbReference>
<dbReference type="EMBL" id="BAABJP010000068">
    <property type="protein sequence ID" value="GAA5175999.1"/>
    <property type="molecule type" value="Genomic_DNA"/>
</dbReference>
<dbReference type="InterPro" id="IPR001128">
    <property type="entry name" value="Cyt_P450"/>
</dbReference>
<dbReference type="RefSeq" id="WP_185065645.1">
    <property type="nucleotide sequence ID" value="NZ_BAABJP010000068.1"/>
</dbReference>
<dbReference type="PANTHER" id="PTHR46696">
    <property type="entry name" value="P450, PUTATIVE (EUROFUNG)-RELATED"/>
    <property type="match status" value="1"/>
</dbReference>
<gene>
    <name evidence="2" type="ORF">GCM10023321_83250</name>
</gene>
<accession>A0ABP9RE75</accession>
<dbReference type="Proteomes" id="UP001428817">
    <property type="component" value="Unassembled WGS sequence"/>
</dbReference>
<name>A0ABP9RE75_9PSEU</name>
<keyword evidence="3" id="KW-1185">Reference proteome</keyword>
<proteinExistence type="inferred from homology"/>
<sequence>MSTQTGPSDLAALDLTNLDLFAEGPPHELFARMRTESPVHWNNTADGPGFWSLTRGQDIVHVSQDPATFSPARGGIFFRPDTLVPLEVGQRDFMLWKDPPEHSRYRAVITTFCLPRTLILVDQVIEGIVAETVDAVAGRGACDIATDIAMPVPLKVVARLFGAPDEDLDQLNRWTKDIEQGITHDMNMTRSVEEMGIYCAKLVGNQVIHGVDSLANTLAQPDESGERRLSESEIAAYFGMLLFVGNNHPRNAISHAVHTLLQHPDQLAVLRDDPVKLRPTRSGLAPVALEELMRWSTPVNYLARTATVDTQVGETPVKTGERLVMWYASASRDPEVFPGADRFDVGRARCNPPHYAFGGGGEYFCQGAALTYRMLSVTLREVLRRMPGIELAGPVTYEPSAFVNAITSLPVRFKPTG</sequence>
<dbReference type="InterPro" id="IPR002397">
    <property type="entry name" value="Cyt_P450_B"/>
</dbReference>
<dbReference type="InterPro" id="IPR036396">
    <property type="entry name" value="Cyt_P450_sf"/>
</dbReference>
<reference evidence="3" key="1">
    <citation type="journal article" date="2019" name="Int. J. Syst. Evol. Microbiol.">
        <title>The Global Catalogue of Microorganisms (GCM) 10K type strain sequencing project: providing services to taxonomists for standard genome sequencing and annotation.</title>
        <authorList>
            <consortium name="The Broad Institute Genomics Platform"/>
            <consortium name="The Broad Institute Genome Sequencing Center for Infectious Disease"/>
            <person name="Wu L."/>
            <person name="Ma J."/>
        </authorList>
    </citation>
    <scope>NUCLEOTIDE SEQUENCE [LARGE SCALE GENOMIC DNA]</scope>
    <source>
        <strain evidence="3">JCM 18303</strain>
    </source>
</reference>
<organism evidence="2 3">
    <name type="scientific">Pseudonocardia eucalypti</name>
    <dbReference type="NCBI Taxonomy" id="648755"/>
    <lineage>
        <taxon>Bacteria</taxon>
        <taxon>Bacillati</taxon>
        <taxon>Actinomycetota</taxon>
        <taxon>Actinomycetes</taxon>
        <taxon>Pseudonocardiales</taxon>
        <taxon>Pseudonocardiaceae</taxon>
        <taxon>Pseudonocardia</taxon>
    </lineage>
</organism>
<evidence type="ECO:0000256" key="1">
    <source>
        <dbReference type="ARBA" id="ARBA00010617"/>
    </source>
</evidence>